<dbReference type="InterPro" id="IPR003018">
    <property type="entry name" value="GAF"/>
</dbReference>
<dbReference type="Gene3D" id="3.30.450.40">
    <property type="match status" value="1"/>
</dbReference>
<sequence length="491" mass="54374">MNTRSTDDAAARTRLRRRQQQSVPGGSRWARFVAPPKGVVRRRTIALVETLVATLVVLALGMAFDRADPLFMHSGFGWIWIVPVVIALRYGSIVGACSGLVLLGGWFVLYPGVAVPHPGLGAAALATLDREASFPVDFFFGGFVLTLLCGQFGDIWTTRLRQARVSHDYLSERLSILMRNQYMLRLSHERLEQDLMSRPATLRDTLVRLREFAFAQDATPAQQGDVALVGAQAFLDTAAQACQFDTARIYAWRGGHPAKVAAASIGPAFELDEHDSLLREALETRSLVHVASAENQHAAHSAYLACVPLVDAFDNPIGLLVVKRMPFLALTLENLQFLLVLCHFYADGVRHASVTRGMLAAFPACPYEFALDYARLVHLARESQVSSSLVALVFENDERSQPWFQHVLRTRRALDAQWALHTDQHLAMLTLMPLSGEGAIDGYLRRIEETLQAQYGVTFESARVAVYSMPVPDHAEVDALRRLLERCNVGA</sequence>
<feature type="domain" description="PelD GGDEF" evidence="4">
    <location>
        <begin position="363"/>
        <end position="487"/>
    </location>
</feature>
<dbReference type="Proteomes" id="UP000433577">
    <property type="component" value="Chromosome 2"/>
</dbReference>
<dbReference type="InterPro" id="IPR029016">
    <property type="entry name" value="GAF-like_dom_sf"/>
</dbReference>
<dbReference type="Pfam" id="PF13492">
    <property type="entry name" value="GAF_3"/>
    <property type="match status" value="1"/>
</dbReference>
<dbReference type="InterPro" id="IPR031583">
    <property type="entry name" value="PelD_GGDEF"/>
</dbReference>
<keyword evidence="2" id="KW-0812">Transmembrane</keyword>
<feature type="transmembrane region" description="Helical" evidence="2">
    <location>
        <begin position="70"/>
        <end position="88"/>
    </location>
</feature>
<accession>A0A7Z2JF74</accession>
<keyword evidence="6" id="KW-1185">Reference proteome</keyword>
<name>A0A7Z2JF74_9BURK</name>
<dbReference type="EMBL" id="CP046914">
    <property type="protein sequence ID" value="QGZ63112.1"/>
    <property type="molecule type" value="Genomic_DNA"/>
</dbReference>
<reference evidence="5 6" key="1">
    <citation type="submission" date="2019-12" db="EMBL/GenBank/DDBJ databases">
        <title>Paraburkholderia acidiphila 7Q-K02 sp. nov and Paraburkholderia acidisoli DHF22 sp. nov., two strains isolated from forest soil.</title>
        <authorList>
            <person name="Gao Z."/>
            <person name="Qiu L."/>
        </authorList>
    </citation>
    <scope>NUCLEOTIDE SEQUENCE [LARGE SCALE GENOMIC DNA]</scope>
    <source>
        <strain evidence="5 6">DHF22</strain>
    </source>
</reference>
<dbReference type="RefSeq" id="WP_158952105.1">
    <property type="nucleotide sequence ID" value="NZ_CP046914.1"/>
</dbReference>
<evidence type="ECO:0000259" key="4">
    <source>
        <dbReference type="Pfam" id="PF16963"/>
    </source>
</evidence>
<organism evidence="5 6">
    <name type="scientific">Paraburkholderia acidisoli</name>
    <dbReference type="NCBI Taxonomy" id="2571748"/>
    <lineage>
        <taxon>Bacteria</taxon>
        <taxon>Pseudomonadati</taxon>
        <taxon>Pseudomonadota</taxon>
        <taxon>Betaproteobacteria</taxon>
        <taxon>Burkholderiales</taxon>
        <taxon>Burkholderiaceae</taxon>
        <taxon>Paraburkholderia</taxon>
    </lineage>
</organism>
<gene>
    <name evidence="5" type="ORF">FAZ98_14955</name>
</gene>
<dbReference type="Gene3D" id="3.30.70.2880">
    <property type="match status" value="1"/>
</dbReference>
<protein>
    <submittedName>
        <fullName evidence="5">Sugar ABC transporter permease</fullName>
    </submittedName>
</protein>
<evidence type="ECO:0000256" key="1">
    <source>
        <dbReference type="SAM" id="MobiDB-lite"/>
    </source>
</evidence>
<evidence type="ECO:0000313" key="5">
    <source>
        <dbReference type="EMBL" id="QGZ63112.1"/>
    </source>
</evidence>
<dbReference type="SUPFAM" id="SSF55781">
    <property type="entry name" value="GAF domain-like"/>
    <property type="match status" value="1"/>
</dbReference>
<dbReference type="OrthoDB" id="5442761at2"/>
<evidence type="ECO:0000259" key="3">
    <source>
        <dbReference type="Pfam" id="PF13492"/>
    </source>
</evidence>
<dbReference type="KEGG" id="pacs:FAZ98_14955"/>
<evidence type="ECO:0000256" key="2">
    <source>
        <dbReference type="SAM" id="Phobius"/>
    </source>
</evidence>
<dbReference type="InterPro" id="IPR038367">
    <property type="entry name" value="PelD_GGDEF_sf"/>
</dbReference>
<feature type="transmembrane region" description="Helical" evidence="2">
    <location>
        <begin position="45"/>
        <end position="64"/>
    </location>
</feature>
<dbReference type="Pfam" id="PF16963">
    <property type="entry name" value="PelD_GGDEF"/>
    <property type="match status" value="1"/>
</dbReference>
<keyword evidence="2" id="KW-1133">Transmembrane helix</keyword>
<keyword evidence="2" id="KW-0472">Membrane</keyword>
<feature type="domain" description="GAF" evidence="3">
    <location>
        <begin position="232"/>
        <end position="342"/>
    </location>
</feature>
<evidence type="ECO:0000313" key="6">
    <source>
        <dbReference type="Proteomes" id="UP000433577"/>
    </source>
</evidence>
<feature type="compositionally biased region" description="Basic and acidic residues" evidence="1">
    <location>
        <begin position="1"/>
        <end position="11"/>
    </location>
</feature>
<feature type="transmembrane region" description="Helical" evidence="2">
    <location>
        <begin position="100"/>
        <end position="126"/>
    </location>
</feature>
<proteinExistence type="predicted"/>
<dbReference type="AlphaFoldDB" id="A0A7Z2JF74"/>
<feature type="region of interest" description="Disordered" evidence="1">
    <location>
        <begin position="1"/>
        <end position="23"/>
    </location>
</feature>